<proteinExistence type="inferred from homology"/>
<organism evidence="9 10">
    <name type="scientific">Candidatus Alectryocaccomicrobium excrementavium</name>
    <dbReference type="NCBI Taxonomy" id="2840668"/>
    <lineage>
        <taxon>Bacteria</taxon>
        <taxon>Bacillati</taxon>
        <taxon>Bacillota</taxon>
        <taxon>Clostridia</taxon>
        <taxon>Candidatus Alectryocaccomicrobium</taxon>
    </lineage>
</organism>
<dbReference type="InterPro" id="IPR000515">
    <property type="entry name" value="MetI-like"/>
</dbReference>
<keyword evidence="6 7" id="KW-0472">Membrane</keyword>
<dbReference type="InterPro" id="IPR035906">
    <property type="entry name" value="MetI-like_sf"/>
</dbReference>
<dbReference type="SUPFAM" id="SSF161098">
    <property type="entry name" value="MetI-like"/>
    <property type="match status" value="1"/>
</dbReference>
<keyword evidence="4 7" id="KW-0812">Transmembrane</keyword>
<sequence length="278" mass="31721">MVASRRKVRIHNPILNILLIFLVLVTFYPLLFTFLTSFKDNNQFFTDFWGLPNPVHLENYRDAFKAIMPYLKNSIIIAGISIFFILLTTSLSAYTFARLRFPYKETVYLTILALMMIPSMLMLIPQYILLRDLRLLDSYVGIIIGYIAGKQAFSIFIMRAFFSSQPEELFEAARIDGCNEVQAYYKIALPLIKPVMGTVAIMSLLDIWNDYLWPLIITTDPEKFTISLGLLRFTSSFSTTLYGPTFAGYIVTSLPLIVLFLLLMNSFIEGMTAGAIKA</sequence>
<dbReference type="GO" id="GO:0005886">
    <property type="term" value="C:plasma membrane"/>
    <property type="evidence" value="ECO:0007669"/>
    <property type="project" value="UniProtKB-SubCell"/>
</dbReference>
<evidence type="ECO:0000256" key="6">
    <source>
        <dbReference type="ARBA" id="ARBA00023136"/>
    </source>
</evidence>
<keyword evidence="2 7" id="KW-0813">Transport</keyword>
<accession>A0A9D1G0M0</accession>
<dbReference type="CDD" id="cd06261">
    <property type="entry name" value="TM_PBP2"/>
    <property type="match status" value="1"/>
</dbReference>
<comment type="caution">
    <text evidence="9">The sequence shown here is derived from an EMBL/GenBank/DDBJ whole genome shotgun (WGS) entry which is preliminary data.</text>
</comment>
<reference evidence="9" key="2">
    <citation type="journal article" date="2021" name="PeerJ">
        <title>Extensive microbial diversity within the chicken gut microbiome revealed by metagenomics and culture.</title>
        <authorList>
            <person name="Gilroy R."/>
            <person name="Ravi A."/>
            <person name="Getino M."/>
            <person name="Pursley I."/>
            <person name="Horton D.L."/>
            <person name="Alikhan N.F."/>
            <person name="Baker D."/>
            <person name="Gharbi K."/>
            <person name="Hall N."/>
            <person name="Watson M."/>
            <person name="Adriaenssens E.M."/>
            <person name="Foster-Nyarko E."/>
            <person name="Jarju S."/>
            <person name="Secka A."/>
            <person name="Antonio M."/>
            <person name="Oren A."/>
            <person name="Chaudhuri R.R."/>
            <person name="La Ragione R."/>
            <person name="Hildebrand F."/>
            <person name="Pallen M.J."/>
        </authorList>
    </citation>
    <scope>NUCLEOTIDE SEQUENCE</scope>
    <source>
        <strain evidence="9">13766</strain>
    </source>
</reference>
<feature type="transmembrane region" description="Helical" evidence="7">
    <location>
        <begin position="106"/>
        <end position="128"/>
    </location>
</feature>
<dbReference type="GO" id="GO:0055085">
    <property type="term" value="P:transmembrane transport"/>
    <property type="evidence" value="ECO:0007669"/>
    <property type="project" value="InterPro"/>
</dbReference>
<dbReference type="AlphaFoldDB" id="A0A9D1G0M0"/>
<feature type="domain" description="ABC transmembrane type-1" evidence="8">
    <location>
        <begin position="71"/>
        <end position="263"/>
    </location>
</feature>
<dbReference type="EMBL" id="DVJN01000150">
    <property type="protein sequence ID" value="HIS92827.1"/>
    <property type="molecule type" value="Genomic_DNA"/>
</dbReference>
<comment type="subcellular location">
    <subcellularLocation>
        <location evidence="1 7">Cell membrane</location>
        <topology evidence="1 7">Multi-pass membrane protein</topology>
    </subcellularLocation>
</comment>
<dbReference type="Gene3D" id="1.10.3720.10">
    <property type="entry name" value="MetI-like"/>
    <property type="match status" value="1"/>
</dbReference>
<feature type="transmembrane region" description="Helical" evidence="7">
    <location>
        <begin position="140"/>
        <end position="162"/>
    </location>
</feature>
<feature type="transmembrane region" description="Helical" evidence="7">
    <location>
        <begin position="246"/>
        <end position="268"/>
    </location>
</feature>
<evidence type="ECO:0000256" key="2">
    <source>
        <dbReference type="ARBA" id="ARBA00022448"/>
    </source>
</evidence>
<evidence type="ECO:0000256" key="7">
    <source>
        <dbReference type="RuleBase" id="RU363032"/>
    </source>
</evidence>
<evidence type="ECO:0000256" key="3">
    <source>
        <dbReference type="ARBA" id="ARBA00022475"/>
    </source>
</evidence>
<evidence type="ECO:0000259" key="8">
    <source>
        <dbReference type="PROSITE" id="PS50928"/>
    </source>
</evidence>
<dbReference type="Proteomes" id="UP000824140">
    <property type="component" value="Unassembled WGS sequence"/>
</dbReference>
<evidence type="ECO:0000256" key="5">
    <source>
        <dbReference type="ARBA" id="ARBA00022989"/>
    </source>
</evidence>
<feature type="transmembrane region" description="Helical" evidence="7">
    <location>
        <begin position="183"/>
        <end position="205"/>
    </location>
</feature>
<dbReference type="PROSITE" id="PS50928">
    <property type="entry name" value="ABC_TM1"/>
    <property type="match status" value="1"/>
</dbReference>
<comment type="similarity">
    <text evidence="7">Belongs to the binding-protein-dependent transport system permease family.</text>
</comment>
<dbReference type="Pfam" id="PF00528">
    <property type="entry name" value="BPD_transp_1"/>
    <property type="match status" value="1"/>
</dbReference>
<name>A0A9D1G0M0_9FIRM</name>
<keyword evidence="3" id="KW-1003">Cell membrane</keyword>
<reference evidence="9" key="1">
    <citation type="submission" date="2020-10" db="EMBL/GenBank/DDBJ databases">
        <authorList>
            <person name="Gilroy R."/>
        </authorList>
    </citation>
    <scope>NUCLEOTIDE SEQUENCE</scope>
    <source>
        <strain evidence="9">13766</strain>
    </source>
</reference>
<dbReference type="PANTHER" id="PTHR43744:SF8">
    <property type="entry name" value="SN-GLYCEROL-3-PHOSPHATE TRANSPORT SYSTEM PERMEASE PROTEIN UGPE"/>
    <property type="match status" value="1"/>
</dbReference>
<evidence type="ECO:0000256" key="4">
    <source>
        <dbReference type="ARBA" id="ARBA00022692"/>
    </source>
</evidence>
<evidence type="ECO:0000313" key="9">
    <source>
        <dbReference type="EMBL" id="HIS92827.1"/>
    </source>
</evidence>
<evidence type="ECO:0000313" key="10">
    <source>
        <dbReference type="Proteomes" id="UP000824140"/>
    </source>
</evidence>
<keyword evidence="5 7" id="KW-1133">Transmembrane helix</keyword>
<feature type="transmembrane region" description="Helical" evidence="7">
    <location>
        <begin position="14"/>
        <end position="35"/>
    </location>
</feature>
<evidence type="ECO:0000256" key="1">
    <source>
        <dbReference type="ARBA" id="ARBA00004651"/>
    </source>
</evidence>
<gene>
    <name evidence="9" type="ORF">IAA84_07440</name>
</gene>
<feature type="transmembrane region" description="Helical" evidence="7">
    <location>
        <begin position="75"/>
        <end position="94"/>
    </location>
</feature>
<dbReference type="PANTHER" id="PTHR43744">
    <property type="entry name" value="ABC TRANSPORTER PERMEASE PROTEIN MG189-RELATED-RELATED"/>
    <property type="match status" value="1"/>
</dbReference>
<protein>
    <submittedName>
        <fullName evidence="9">Carbohydrate ABC transporter permease</fullName>
    </submittedName>
</protein>